<accession>A0ABQ5RPD7</accession>
<feature type="non-terminal residue" evidence="2">
    <location>
        <position position="229"/>
    </location>
</feature>
<keyword evidence="3" id="KW-1185">Reference proteome</keyword>
<proteinExistence type="predicted"/>
<protein>
    <submittedName>
        <fullName evidence="2">Uncharacterized protein</fullName>
    </submittedName>
</protein>
<gene>
    <name evidence="2" type="ORF">VaNZ11_001004</name>
</gene>
<feature type="compositionally biased region" description="Polar residues" evidence="1">
    <location>
        <begin position="174"/>
        <end position="187"/>
    </location>
</feature>
<evidence type="ECO:0000256" key="1">
    <source>
        <dbReference type="SAM" id="MobiDB-lite"/>
    </source>
</evidence>
<evidence type="ECO:0000313" key="2">
    <source>
        <dbReference type="EMBL" id="GLI59179.1"/>
    </source>
</evidence>
<feature type="non-terminal residue" evidence="2">
    <location>
        <position position="1"/>
    </location>
</feature>
<organism evidence="2 3">
    <name type="scientific">Volvox africanus</name>
    <dbReference type="NCBI Taxonomy" id="51714"/>
    <lineage>
        <taxon>Eukaryota</taxon>
        <taxon>Viridiplantae</taxon>
        <taxon>Chlorophyta</taxon>
        <taxon>core chlorophytes</taxon>
        <taxon>Chlorophyceae</taxon>
        <taxon>CS clade</taxon>
        <taxon>Chlamydomonadales</taxon>
        <taxon>Volvocaceae</taxon>
        <taxon>Volvox</taxon>
    </lineage>
</organism>
<comment type="caution">
    <text evidence="2">The sequence shown here is derived from an EMBL/GenBank/DDBJ whole genome shotgun (WGS) entry which is preliminary data.</text>
</comment>
<name>A0ABQ5RPD7_9CHLO</name>
<reference evidence="2 3" key="1">
    <citation type="journal article" date="2023" name="IScience">
        <title>Expanded male sex-determining region conserved during the evolution of homothallism in the green alga Volvox.</title>
        <authorList>
            <person name="Yamamoto K."/>
            <person name="Matsuzaki R."/>
            <person name="Mahakham W."/>
            <person name="Heman W."/>
            <person name="Sekimoto H."/>
            <person name="Kawachi M."/>
            <person name="Minakuchi Y."/>
            <person name="Toyoda A."/>
            <person name="Nozaki H."/>
        </authorList>
    </citation>
    <scope>NUCLEOTIDE SEQUENCE [LARGE SCALE GENOMIC DNA]</scope>
    <source>
        <strain evidence="2 3">NIES-4468</strain>
    </source>
</reference>
<dbReference type="Proteomes" id="UP001165090">
    <property type="component" value="Unassembled WGS sequence"/>
</dbReference>
<evidence type="ECO:0000313" key="3">
    <source>
        <dbReference type="Proteomes" id="UP001165090"/>
    </source>
</evidence>
<sequence length="229" mass="25478">DPPETPDSIGLNEAEQNPAMVSLQELMNEGNQSQVAAMYQELHAGTYRMRPNESVEAYQLRLEDLIAPMIGFSEGDYIYWFQQGLSLPLARVSTADLTLEGTGSYAQWVQIVRNVEARLWMGQERTASLAPLSVNMTQDITNETDPAPETTGIPLSPAPMRHGGVPLVDHTQIPGTQELTSGDSPMTRSMRKRKDVLQTTAESHGAESESKWSRMQNRWLTKWGCTQAE</sequence>
<dbReference type="EMBL" id="BSDZ01000004">
    <property type="protein sequence ID" value="GLI59179.1"/>
    <property type="molecule type" value="Genomic_DNA"/>
</dbReference>
<feature type="region of interest" description="Disordered" evidence="1">
    <location>
        <begin position="174"/>
        <end position="213"/>
    </location>
</feature>